<feature type="region of interest" description="Disordered" evidence="1">
    <location>
        <begin position="78"/>
        <end position="97"/>
    </location>
</feature>
<dbReference type="AlphaFoldDB" id="A0A0F9E4W5"/>
<accession>A0A0F9E4W5</accession>
<name>A0A0F9E4W5_9ZZZZ</name>
<sequence>RTGKWNYARQRAISSTPSYDTATHAWPPTPADLDWLPRTFWIPRAWWERTNQFMPTIWFPAAWWEDVLLKIIPNADPEHGPVESSTGHKPHPIAIIPDHQRPPSVKFNFAMQTGWRHHHYHEPRELSRLPHRH</sequence>
<organism evidence="2">
    <name type="scientific">marine sediment metagenome</name>
    <dbReference type="NCBI Taxonomy" id="412755"/>
    <lineage>
        <taxon>unclassified sequences</taxon>
        <taxon>metagenomes</taxon>
        <taxon>ecological metagenomes</taxon>
    </lineage>
</organism>
<comment type="caution">
    <text evidence="2">The sequence shown here is derived from an EMBL/GenBank/DDBJ whole genome shotgun (WGS) entry which is preliminary data.</text>
</comment>
<gene>
    <name evidence="2" type="ORF">LCGC14_2469330</name>
</gene>
<proteinExistence type="predicted"/>
<feature type="non-terminal residue" evidence="2">
    <location>
        <position position="1"/>
    </location>
</feature>
<evidence type="ECO:0000256" key="1">
    <source>
        <dbReference type="SAM" id="MobiDB-lite"/>
    </source>
</evidence>
<dbReference type="EMBL" id="LAZR01038626">
    <property type="protein sequence ID" value="KKL19053.1"/>
    <property type="molecule type" value="Genomic_DNA"/>
</dbReference>
<evidence type="ECO:0000313" key="2">
    <source>
        <dbReference type="EMBL" id="KKL19053.1"/>
    </source>
</evidence>
<protein>
    <submittedName>
        <fullName evidence="2">Uncharacterized protein</fullName>
    </submittedName>
</protein>
<reference evidence="2" key="1">
    <citation type="journal article" date="2015" name="Nature">
        <title>Complex archaea that bridge the gap between prokaryotes and eukaryotes.</title>
        <authorList>
            <person name="Spang A."/>
            <person name="Saw J.H."/>
            <person name="Jorgensen S.L."/>
            <person name="Zaremba-Niedzwiedzka K."/>
            <person name="Martijn J."/>
            <person name="Lind A.E."/>
            <person name="van Eijk R."/>
            <person name="Schleper C."/>
            <person name="Guy L."/>
            <person name="Ettema T.J."/>
        </authorList>
    </citation>
    <scope>NUCLEOTIDE SEQUENCE</scope>
</reference>